<keyword evidence="2" id="KW-0732">Signal</keyword>
<evidence type="ECO:0000313" key="8">
    <source>
        <dbReference type="Proteomes" id="UP000324907"/>
    </source>
</evidence>
<dbReference type="EMBL" id="VLTO01000182">
    <property type="protein sequence ID" value="KAA0159269.1"/>
    <property type="molecule type" value="Genomic_DNA"/>
</dbReference>
<dbReference type="Proteomes" id="UP000324907">
    <property type="component" value="Unassembled WGS sequence"/>
</dbReference>
<dbReference type="EMBL" id="VLTN01000027">
    <property type="protein sequence ID" value="KAA0151416.1"/>
    <property type="molecule type" value="Genomic_DNA"/>
</dbReference>
<evidence type="ECO:0000313" key="6">
    <source>
        <dbReference type="Proteomes" id="UP000322899"/>
    </source>
</evidence>
<gene>
    <name evidence="5" type="ORF">FNF27_08321</name>
    <name evidence="3" type="ORF">FNF28_07791</name>
    <name evidence="4" type="ORF">FNF29_04615</name>
</gene>
<evidence type="ECO:0000256" key="2">
    <source>
        <dbReference type="SAM" id="SignalP"/>
    </source>
</evidence>
<comment type="caution">
    <text evidence="5">The sequence shown here is derived from an EMBL/GenBank/DDBJ whole genome shotgun (WGS) entry which is preliminary data.</text>
</comment>
<sequence length="348" mass="37495">MRPRPVPCGLLLALWLSLGFAQAASRVCSGESACPESGTCQRPGAEAKRGSFGSIDPQSWSVQFALKDLHLESQGFRMPTSSAGVANVNELLRFGVREWAEEDNPIDHIRDIAHLLALPLVFDPAWQMFPFIMGRGSFHVLATPVYVTQRQIAAAVRAYAELRPFEPLTVIAGLSVRVASTGYADADVIEDPRPSETIVQDCVAELGDQIVFKDVGGAASETDWQQLVMNELRRGQDVMLAYAYSAVANFIFGDHFIPERLRMDNAARRRVRSLINTISAIHDPRYERPTALAAAAGASTPRDDSAAGGAATPETVAPGEDAEVDAAAGGPAAGPPQPDMDFDESDFE</sequence>
<accession>A0A5A8D2X9</accession>
<feature type="region of interest" description="Disordered" evidence="1">
    <location>
        <begin position="293"/>
        <end position="348"/>
    </location>
</feature>
<dbReference type="EMBL" id="VLTL01000349">
    <property type="protein sequence ID" value="KAA0145811.1"/>
    <property type="molecule type" value="Genomic_DNA"/>
</dbReference>
<evidence type="ECO:0000313" key="7">
    <source>
        <dbReference type="Proteomes" id="UP000323011"/>
    </source>
</evidence>
<proteinExistence type="predicted"/>
<feature type="chain" id="PRO_5036136795" evidence="2">
    <location>
        <begin position="24"/>
        <end position="348"/>
    </location>
</feature>
<protein>
    <submittedName>
        <fullName evidence="5">Uncharacterized protein</fullName>
    </submittedName>
</protein>
<organism evidence="5 6">
    <name type="scientific">Cafeteria roenbergensis</name>
    <name type="common">Marine flagellate</name>
    <dbReference type="NCBI Taxonomy" id="33653"/>
    <lineage>
        <taxon>Eukaryota</taxon>
        <taxon>Sar</taxon>
        <taxon>Stramenopiles</taxon>
        <taxon>Bigyra</taxon>
        <taxon>Opalozoa</taxon>
        <taxon>Bicosoecida</taxon>
        <taxon>Cafeteriaceae</taxon>
        <taxon>Cafeteria</taxon>
    </lineage>
</organism>
<name>A0A5A8D2X9_CAFRO</name>
<evidence type="ECO:0000313" key="4">
    <source>
        <dbReference type="EMBL" id="KAA0151416.1"/>
    </source>
</evidence>
<dbReference type="Proteomes" id="UP000323011">
    <property type="component" value="Unassembled WGS sequence"/>
</dbReference>
<feature type="signal peptide" evidence="2">
    <location>
        <begin position="1"/>
        <end position="23"/>
    </location>
</feature>
<dbReference type="AlphaFoldDB" id="A0A5A8D2X9"/>
<dbReference type="Proteomes" id="UP000322899">
    <property type="component" value="Unassembled WGS sequence"/>
</dbReference>
<evidence type="ECO:0000256" key="1">
    <source>
        <dbReference type="SAM" id="MobiDB-lite"/>
    </source>
</evidence>
<evidence type="ECO:0000313" key="5">
    <source>
        <dbReference type="EMBL" id="KAA0159269.1"/>
    </source>
</evidence>
<evidence type="ECO:0000313" key="3">
    <source>
        <dbReference type="EMBL" id="KAA0145811.1"/>
    </source>
</evidence>
<keyword evidence="7" id="KW-1185">Reference proteome</keyword>
<reference evidence="6 7" key="1">
    <citation type="submission" date="2019-07" db="EMBL/GenBank/DDBJ databases">
        <title>Genomes of Cafeteria roenbergensis.</title>
        <authorList>
            <person name="Fischer M.G."/>
            <person name="Hackl T."/>
            <person name="Roman M."/>
        </authorList>
    </citation>
    <scope>NUCLEOTIDE SEQUENCE [LARGE SCALE GENOMIC DNA]</scope>
    <source>
        <strain evidence="4 7">BVI</strain>
        <strain evidence="5 6">E4-10P</strain>
        <strain evidence="3 8">RCC970-E3</strain>
    </source>
</reference>